<keyword evidence="10" id="KW-1185">Reference proteome</keyword>
<dbReference type="InterPro" id="IPR019775">
    <property type="entry name" value="WD40_repeat_CS"/>
</dbReference>
<dbReference type="SMART" id="SM00487">
    <property type="entry name" value="DEXDc"/>
    <property type="match status" value="1"/>
</dbReference>
<keyword evidence="2" id="KW-0479">Metal-binding</keyword>
<evidence type="ECO:0000256" key="1">
    <source>
        <dbReference type="ARBA" id="ARBA00022574"/>
    </source>
</evidence>
<dbReference type="PROSITE" id="PS50294">
    <property type="entry name" value="WD_REPEATS_REGION"/>
    <property type="match status" value="2"/>
</dbReference>
<accession>A0A8J2SP03</accession>
<dbReference type="PROSITE" id="PS50082">
    <property type="entry name" value="WD_REPEATS_2"/>
    <property type="match status" value="2"/>
</dbReference>
<feature type="repeat" description="WD" evidence="6">
    <location>
        <begin position="1008"/>
        <end position="1044"/>
    </location>
</feature>
<dbReference type="GO" id="GO:0008270">
    <property type="term" value="F:zinc ion binding"/>
    <property type="evidence" value="ECO:0007669"/>
    <property type="project" value="UniProtKB-KW"/>
</dbReference>
<dbReference type="AlphaFoldDB" id="A0A8J2SP03"/>
<dbReference type="InterPro" id="IPR001680">
    <property type="entry name" value="WD40_rpt"/>
</dbReference>
<protein>
    <recommendedName>
        <fullName evidence="8">RanBP2-type domain-containing protein</fullName>
    </recommendedName>
</protein>
<dbReference type="Proteomes" id="UP000789595">
    <property type="component" value="Unassembled WGS sequence"/>
</dbReference>
<keyword evidence="4 7" id="KW-0863">Zinc-finger</keyword>
<dbReference type="EMBL" id="CAKKNE010000003">
    <property type="protein sequence ID" value="CAH0371042.1"/>
    <property type="molecule type" value="Genomic_DNA"/>
</dbReference>
<dbReference type="SUPFAM" id="SSF52540">
    <property type="entry name" value="P-loop containing nucleoside triphosphate hydrolases"/>
    <property type="match status" value="1"/>
</dbReference>
<dbReference type="InterPro" id="IPR014001">
    <property type="entry name" value="Helicase_ATP-bd"/>
</dbReference>
<feature type="repeat" description="WD" evidence="6">
    <location>
        <begin position="966"/>
        <end position="1007"/>
    </location>
</feature>
<dbReference type="InterPro" id="IPR036322">
    <property type="entry name" value="WD40_repeat_dom_sf"/>
</dbReference>
<dbReference type="InterPro" id="IPR001876">
    <property type="entry name" value="Znf_RanBP2"/>
</dbReference>
<gene>
    <name evidence="9" type="ORF">PECAL_3P09610</name>
</gene>
<dbReference type="PANTHER" id="PTHR19848">
    <property type="entry name" value="WD40 REPEAT PROTEIN"/>
    <property type="match status" value="1"/>
</dbReference>
<dbReference type="OrthoDB" id="443992at2759"/>
<dbReference type="PROSITE" id="PS50199">
    <property type="entry name" value="ZF_RANBP2_2"/>
    <property type="match status" value="1"/>
</dbReference>
<proteinExistence type="predicted"/>
<dbReference type="SMART" id="SM00320">
    <property type="entry name" value="WD40"/>
    <property type="match status" value="2"/>
</dbReference>
<evidence type="ECO:0000259" key="8">
    <source>
        <dbReference type="PROSITE" id="PS50199"/>
    </source>
</evidence>
<name>A0A8J2SP03_9STRA</name>
<dbReference type="InterPro" id="IPR015943">
    <property type="entry name" value="WD40/YVTN_repeat-like_dom_sf"/>
</dbReference>
<keyword evidence="1 6" id="KW-0853">WD repeat</keyword>
<organism evidence="9 10">
    <name type="scientific">Pelagomonas calceolata</name>
    <dbReference type="NCBI Taxonomy" id="35677"/>
    <lineage>
        <taxon>Eukaryota</taxon>
        <taxon>Sar</taxon>
        <taxon>Stramenopiles</taxon>
        <taxon>Ochrophyta</taxon>
        <taxon>Pelagophyceae</taxon>
        <taxon>Pelagomonadales</taxon>
        <taxon>Pelagomonadaceae</taxon>
        <taxon>Pelagomonas</taxon>
    </lineage>
</organism>
<evidence type="ECO:0000256" key="5">
    <source>
        <dbReference type="ARBA" id="ARBA00022833"/>
    </source>
</evidence>
<evidence type="ECO:0000256" key="2">
    <source>
        <dbReference type="ARBA" id="ARBA00022723"/>
    </source>
</evidence>
<dbReference type="Gene3D" id="2.130.10.10">
    <property type="entry name" value="YVTN repeat-like/Quinoprotein amine dehydrogenase"/>
    <property type="match status" value="1"/>
</dbReference>
<evidence type="ECO:0000313" key="10">
    <source>
        <dbReference type="Proteomes" id="UP000789595"/>
    </source>
</evidence>
<dbReference type="PANTHER" id="PTHR19848:SF8">
    <property type="entry name" value="F-BOX AND WD REPEAT DOMAIN CONTAINING 7"/>
    <property type="match status" value="1"/>
</dbReference>
<evidence type="ECO:0000256" key="7">
    <source>
        <dbReference type="PROSITE-ProRule" id="PRU00322"/>
    </source>
</evidence>
<feature type="domain" description="RanBP2-type" evidence="8">
    <location>
        <begin position="886"/>
        <end position="915"/>
    </location>
</feature>
<dbReference type="InterPro" id="IPR027417">
    <property type="entry name" value="P-loop_NTPase"/>
</dbReference>
<evidence type="ECO:0000256" key="3">
    <source>
        <dbReference type="ARBA" id="ARBA00022737"/>
    </source>
</evidence>
<keyword evidence="3" id="KW-0677">Repeat</keyword>
<dbReference type="InterPro" id="IPR018647">
    <property type="entry name" value="SLFN_3-like_DNA/RNA_helicase"/>
</dbReference>
<sequence length="1044" mass="113494">MSGFEPLIPLAACAGAKAANKAVKEVTGKSIVSHCKSAAKGLRNIVLQKAVEKASKKAEEVLFNQEARAEFKRRLDSLEYLLDDVASNSAMVADPSVVAELEALCSVLKSAASARLDADGRSDALTAIDRHMNSLHLALAANTNKKIQNVEEKLDGVVDGVVEKVGQRLDGALDTIGANVDHKLEGAVKKIGANVEQKVDGAVDRIEQKVGDVEAKIGSDVDMISRRQEKQEQKLDETRGLLTQGLSVMLSFICRVDKGFEFIAALEKELPPGCEIANMFAEARGTRQVHRARVAVDDKASLDALRDRVVLKTEDDSLENAINKALQTTGGERISVNRGAFLESYEQTVMRFTKLTEHQREKLETVRREPVAVLLAHAGAGKTFFAIQRMAQVLSSDPRAMLLFVARNTALAFFVCKWLVYASQESVDRIVDRVHVLVAPFENGPRRVRVEAAGARRRLSLGAAQKCEYALVVVDEAHHLTEDLQLREQLAGVNAAEATLVFLSDASQATEATPDAEKLARSLVNLPRDQAVAVATLSEVVRSTKRIVAGAAAFQLDAGRKAEMSTYTASPGPPLVARIFPVEDDTDDIYAREVVEAIAAIRRQLADLDDLDDRVAVVGPDDAFVERLRGPLDRALDSFAPMSATLASTSDQPPAACGTYVLDRETGGIGGAAYYCAANGLYLYERSSGSWCVGKAHGDKSCKAYASHKGWSFYLNKNWTLRSDITLTFARFELVDAAMASAVWPRVETEARDSSKQWLVVDTVDNMDGLERLVVICVGLDQVIDRGAGVLETRSRLYRAMTRAQLAVAVVNEAVPGGWLEFLGHVELDADEEFDEAAERENRAEAAADDVVVAATTAAKLNAPEATKKSDEGHSAYLSETVKQWSPSNWTCSVCKRPNGAQTQECGVCGTHKDYQMRRRRRAEPIKVTQSIWDASAVATASRGKLRFMPFFEGVDLSKLAVLRTLEGHSKSVECVAVFPDGRRVVSGSWDNTLKVWDVATGECVATLNGHSRTVQGVAISPDGRCVVSASRDQTLKVWEVPKS</sequence>
<evidence type="ECO:0000256" key="4">
    <source>
        <dbReference type="ARBA" id="ARBA00022771"/>
    </source>
</evidence>
<dbReference type="Pfam" id="PF09848">
    <property type="entry name" value="SLFN-g3_helicase"/>
    <property type="match status" value="1"/>
</dbReference>
<dbReference type="PROSITE" id="PS00678">
    <property type="entry name" value="WD_REPEATS_1"/>
    <property type="match status" value="2"/>
</dbReference>
<keyword evidence="5" id="KW-0862">Zinc</keyword>
<evidence type="ECO:0000313" key="9">
    <source>
        <dbReference type="EMBL" id="CAH0371042.1"/>
    </source>
</evidence>
<dbReference type="SUPFAM" id="SSF50978">
    <property type="entry name" value="WD40 repeat-like"/>
    <property type="match status" value="1"/>
</dbReference>
<comment type="caution">
    <text evidence="9">The sequence shown here is derived from an EMBL/GenBank/DDBJ whole genome shotgun (WGS) entry which is preliminary data.</text>
</comment>
<dbReference type="Pfam" id="PF00400">
    <property type="entry name" value="WD40"/>
    <property type="match status" value="2"/>
</dbReference>
<reference evidence="9" key="1">
    <citation type="submission" date="2021-11" db="EMBL/GenBank/DDBJ databases">
        <authorList>
            <consortium name="Genoscope - CEA"/>
            <person name="William W."/>
        </authorList>
    </citation>
    <scope>NUCLEOTIDE SEQUENCE</scope>
</reference>
<dbReference type="Gene3D" id="3.40.50.300">
    <property type="entry name" value="P-loop containing nucleotide triphosphate hydrolases"/>
    <property type="match status" value="1"/>
</dbReference>
<evidence type="ECO:0000256" key="6">
    <source>
        <dbReference type="PROSITE-ProRule" id="PRU00221"/>
    </source>
</evidence>
<dbReference type="PROSITE" id="PS01358">
    <property type="entry name" value="ZF_RANBP2_1"/>
    <property type="match status" value="1"/>
</dbReference>